<evidence type="ECO:0000259" key="15">
    <source>
        <dbReference type="Pfam" id="PF00136"/>
    </source>
</evidence>
<keyword evidence="13" id="KW-0234">DNA repair</keyword>
<evidence type="ECO:0000256" key="5">
    <source>
        <dbReference type="ARBA" id="ARBA00022679"/>
    </source>
</evidence>
<accession>A0A7R8H0C3</accession>
<protein>
    <recommendedName>
        <fullName evidence="4">DNA polymerase zeta catalytic subunit</fullName>
        <ecNumber evidence="3">2.7.7.7</ecNumber>
    </recommendedName>
</protein>
<dbReference type="Gene3D" id="3.90.1600.10">
    <property type="entry name" value="Palm domain of DNA polymerase"/>
    <property type="match status" value="1"/>
</dbReference>
<dbReference type="GO" id="GO:0042276">
    <property type="term" value="P:error-prone translesion synthesis"/>
    <property type="evidence" value="ECO:0007669"/>
    <property type="project" value="TreeGrafter"/>
</dbReference>
<evidence type="ECO:0000256" key="1">
    <source>
        <dbReference type="ARBA" id="ARBA00001966"/>
    </source>
</evidence>
<dbReference type="EC" id="2.7.7.7" evidence="3"/>
<dbReference type="OrthoDB" id="2414538at2759"/>
<keyword evidence="12" id="KW-0411">Iron-sulfur</keyword>
<dbReference type="EMBL" id="HG994580">
    <property type="protein sequence ID" value="CAF2767297.1"/>
    <property type="molecule type" value="Genomic_DNA"/>
</dbReference>
<evidence type="ECO:0000256" key="14">
    <source>
        <dbReference type="ARBA" id="ARBA00049244"/>
    </source>
</evidence>
<comment type="similarity">
    <text evidence="2">Belongs to the DNA polymerase type-B family.</text>
</comment>
<evidence type="ECO:0000256" key="12">
    <source>
        <dbReference type="ARBA" id="ARBA00023014"/>
    </source>
</evidence>
<dbReference type="InterPro" id="IPR006172">
    <property type="entry name" value="DNA-dir_DNA_pol_B"/>
</dbReference>
<reference evidence="16" key="1">
    <citation type="submission" date="2021-02" db="EMBL/GenBank/DDBJ databases">
        <authorList>
            <person name="Bekaert M."/>
        </authorList>
    </citation>
    <scope>NUCLEOTIDE SEQUENCE</scope>
    <source>
        <strain evidence="16">IoA-00</strain>
    </source>
</reference>
<feature type="domain" description="DNA-directed DNA polymerase family B multifunctional" evidence="15">
    <location>
        <begin position="135"/>
        <end position="295"/>
    </location>
</feature>
<dbReference type="GO" id="GO:0016035">
    <property type="term" value="C:zeta DNA polymerase complex"/>
    <property type="evidence" value="ECO:0007669"/>
    <property type="project" value="InterPro"/>
</dbReference>
<evidence type="ECO:0000256" key="9">
    <source>
        <dbReference type="ARBA" id="ARBA00022833"/>
    </source>
</evidence>
<dbReference type="Gene3D" id="1.10.132.60">
    <property type="entry name" value="DNA polymerase family B, C-terminal domain"/>
    <property type="match status" value="1"/>
</dbReference>
<keyword evidence="5 16" id="KW-0808">Transferase</keyword>
<dbReference type="Gene3D" id="1.10.287.690">
    <property type="entry name" value="Helix hairpin bin"/>
    <property type="match status" value="1"/>
</dbReference>
<dbReference type="GO" id="GO:0003887">
    <property type="term" value="F:DNA-directed DNA polymerase activity"/>
    <property type="evidence" value="ECO:0007669"/>
    <property type="project" value="UniProtKB-KW"/>
</dbReference>
<proteinExistence type="inferred from homology"/>
<evidence type="ECO:0000313" key="16">
    <source>
        <dbReference type="EMBL" id="CAF2767297.1"/>
    </source>
</evidence>
<dbReference type="InterPro" id="IPR042087">
    <property type="entry name" value="DNA_pol_B_thumb"/>
</dbReference>
<keyword evidence="7" id="KW-0479">Metal-binding</keyword>
<evidence type="ECO:0000256" key="6">
    <source>
        <dbReference type="ARBA" id="ARBA00022695"/>
    </source>
</evidence>
<dbReference type="InterPro" id="IPR036397">
    <property type="entry name" value="RNaseH_sf"/>
</dbReference>
<evidence type="ECO:0000256" key="11">
    <source>
        <dbReference type="ARBA" id="ARBA00023004"/>
    </source>
</evidence>
<dbReference type="GO" id="GO:0046872">
    <property type="term" value="F:metal ion binding"/>
    <property type="evidence" value="ECO:0007669"/>
    <property type="project" value="UniProtKB-KW"/>
</dbReference>
<sequence>MITGYETHQLSWGYIIKRARFINIDLISALSRIIKEQDQKTIDLYEGENEYEMDFKIEGRIILNIWKLLRSEASLYSYTFENMMFHILHKRVPKYDDEMLSSWWNYGCNRKVPKLRFLISLSSSKSSDEIRGIHSFNFQSLYPSIIMAYNYCFTTCLGRVLQSQDNEDSYEFGCSVLPHPTLSELARLEDHLTFSPGGIAFLKASVRKGILPEMLHKILDTRVMVKRSMKLYRDDNILKRTLHARQLGLKLIANVTYGYTSANFSGRMPCIEVGDSVVSKGRETLERCIKLIESHPSWNGRGRTKEEAFNIGDEMAKAVTLDNPKPVKLKFEKVYMGCILQTKKRYVGYMYESRDQSDPIYDAKGIETVRRDGCPAVAKILEKSLRILFETKDVTKVRTYVQRQFHKILSGKIPLQDLTFAKEFRGLKGYRPGACVPSLELTRRLMKKDRMNVPRIGQRVPYIIIYGEPGRPLIQSVRSPQEVMESGLRPNSTYYVSKVIGPPLDRCFSLLGVDIHSWYNDLPRDLSPVLQD</sequence>
<dbReference type="GO" id="GO:0051536">
    <property type="term" value="F:iron-sulfur cluster binding"/>
    <property type="evidence" value="ECO:0007669"/>
    <property type="project" value="UniProtKB-KW"/>
</dbReference>
<name>A0A7R8H0C3_LEPSM</name>
<dbReference type="FunFam" id="1.10.287.690:FF:000002">
    <property type="entry name" value="DNA polymerase zeta"/>
    <property type="match status" value="1"/>
</dbReference>
<dbReference type="GO" id="GO:0000166">
    <property type="term" value="F:nucleotide binding"/>
    <property type="evidence" value="ECO:0007669"/>
    <property type="project" value="InterPro"/>
</dbReference>
<evidence type="ECO:0000256" key="4">
    <source>
        <dbReference type="ARBA" id="ARBA00021589"/>
    </source>
</evidence>
<dbReference type="PANTHER" id="PTHR45812:SF1">
    <property type="entry name" value="DNA POLYMERASE ZETA CATALYTIC SUBUNIT"/>
    <property type="match status" value="1"/>
</dbReference>
<dbReference type="FunFam" id="1.10.132.60:FF:000005">
    <property type="entry name" value="Putative DNA polymerase zeta catalytic subunit"/>
    <property type="match status" value="1"/>
</dbReference>
<dbReference type="SMART" id="SM00486">
    <property type="entry name" value="POLBc"/>
    <property type="match status" value="1"/>
</dbReference>
<dbReference type="InterPro" id="IPR030559">
    <property type="entry name" value="PolZ_Rev3"/>
</dbReference>
<dbReference type="GO" id="GO:0005634">
    <property type="term" value="C:nucleus"/>
    <property type="evidence" value="ECO:0007669"/>
    <property type="project" value="TreeGrafter"/>
</dbReference>
<dbReference type="Gene3D" id="3.30.420.10">
    <property type="entry name" value="Ribonuclease H-like superfamily/Ribonuclease H"/>
    <property type="match status" value="1"/>
</dbReference>
<dbReference type="InterPro" id="IPR012337">
    <property type="entry name" value="RNaseH-like_sf"/>
</dbReference>
<dbReference type="Proteomes" id="UP000675881">
    <property type="component" value="Chromosome 1"/>
</dbReference>
<dbReference type="PANTHER" id="PTHR45812">
    <property type="entry name" value="DNA POLYMERASE ZETA CATALYTIC SUBUNIT"/>
    <property type="match status" value="1"/>
</dbReference>
<comment type="cofactor">
    <cofactor evidence="1">
        <name>[4Fe-4S] cluster</name>
        <dbReference type="ChEBI" id="CHEBI:49883"/>
    </cofactor>
</comment>
<gene>
    <name evidence="16" type="ORF">LSAA_886</name>
</gene>
<keyword evidence="17" id="KW-1185">Reference proteome</keyword>
<evidence type="ECO:0000256" key="3">
    <source>
        <dbReference type="ARBA" id="ARBA00012417"/>
    </source>
</evidence>
<keyword evidence="10" id="KW-0239">DNA-directed DNA polymerase</keyword>
<keyword evidence="6 16" id="KW-0548">Nucleotidyltransferase</keyword>
<evidence type="ECO:0000256" key="8">
    <source>
        <dbReference type="ARBA" id="ARBA00022763"/>
    </source>
</evidence>
<dbReference type="SUPFAM" id="SSF56672">
    <property type="entry name" value="DNA/RNA polymerases"/>
    <property type="match status" value="1"/>
</dbReference>
<dbReference type="InterPro" id="IPR006134">
    <property type="entry name" value="DNA-dir_DNA_pol_B_multi_dom"/>
</dbReference>
<keyword evidence="8" id="KW-0227">DNA damage</keyword>
<dbReference type="AlphaFoldDB" id="A0A7R8H0C3"/>
<evidence type="ECO:0000256" key="10">
    <source>
        <dbReference type="ARBA" id="ARBA00022932"/>
    </source>
</evidence>
<dbReference type="Pfam" id="PF00136">
    <property type="entry name" value="DNA_pol_B"/>
    <property type="match status" value="2"/>
</dbReference>
<feature type="domain" description="DNA-directed DNA polymerase family B multifunctional" evidence="15">
    <location>
        <begin position="302"/>
        <end position="508"/>
    </location>
</feature>
<dbReference type="InterPro" id="IPR043502">
    <property type="entry name" value="DNA/RNA_pol_sf"/>
</dbReference>
<dbReference type="GO" id="GO:0000724">
    <property type="term" value="P:double-strand break repair via homologous recombination"/>
    <property type="evidence" value="ECO:0007669"/>
    <property type="project" value="TreeGrafter"/>
</dbReference>
<keyword evidence="11" id="KW-0408">Iron</keyword>
<keyword evidence="9" id="KW-0862">Zinc</keyword>
<comment type="catalytic activity">
    <reaction evidence="14">
        <text>DNA(n) + a 2'-deoxyribonucleoside 5'-triphosphate = DNA(n+1) + diphosphate</text>
        <dbReference type="Rhea" id="RHEA:22508"/>
        <dbReference type="Rhea" id="RHEA-COMP:17339"/>
        <dbReference type="Rhea" id="RHEA-COMP:17340"/>
        <dbReference type="ChEBI" id="CHEBI:33019"/>
        <dbReference type="ChEBI" id="CHEBI:61560"/>
        <dbReference type="ChEBI" id="CHEBI:173112"/>
        <dbReference type="EC" id="2.7.7.7"/>
    </reaction>
</comment>
<dbReference type="GO" id="GO:0003677">
    <property type="term" value="F:DNA binding"/>
    <property type="evidence" value="ECO:0007669"/>
    <property type="project" value="InterPro"/>
</dbReference>
<evidence type="ECO:0000256" key="7">
    <source>
        <dbReference type="ARBA" id="ARBA00022723"/>
    </source>
</evidence>
<dbReference type="InterPro" id="IPR023211">
    <property type="entry name" value="DNA_pol_palm_dom_sf"/>
</dbReference>
<evidence type="ECO:0000256" key="13">
    <source>
        <dbReference type="ARBA" id="ARBA00023204"/>
    </source>
</evidence>
<evidence type="ECO:0000256" key="2">
    <source>
        <dbReference type="ARBA" id="ARBA00005755"/>
    </source>
</evidence>
<dbReference type="SUPFAM" id="SSF53098">
    <property type="entry name" value="Ribonuclease H-like"/>
    <property type="match status" value="1"/>
</dbReference>
<organism evidence="16 17">
    <name type="scientific">Lepeophtheirus salmonis</name>
    <name type="common">Salmon louse</name>
    <name type="synonym">Caligus salmonis</name>
    <dbReference type="NCBI Taxonomy" id="72036"/>
    <lineage>
        <taxon>Eukaryota</taxon>
        <taxon>Metazoa</taxon>
        <taxon>Ecdysozoa</taxon>
        <taxon>Arthropoda</taxon>
        <taxon>Crustacea</taxon>
        <taxon>Multicrustacea</taxon>
        <taxon>Hexanauplia</taxon>
        <taxon>Copepoda</taxon>
        <taxon>Siphonostomatoida</taxon>
        <taxon>Caligidae</taxon>
        <taxon>Lepeophtheirus</taxon>
    </lineage>
</organism>
<evidence type="ECO:0000313" key="17">
    <source>
        <dbReference type="Proteomes" id="UP000675881"/>
    </source>
</evidence>